<keyword evidence="1" id="KW-1133">Transmembrane helix</keyword>
<organism evidence="2 3">
    <name type="scientific">Methylocystis bryophila</name>
    <dbReference type="NCBI Taxonomy" id="655015"/>
    <lineage>
        <taxon>Bacteria</taxon>
        <taxon>Pseudomonadati</taxon>
        <taxon>Pseudomonadota</taxon>
        <taxon>Alphaproteobacteria</taxon>
        <taxon>Hyphomicrobiales</taxon>
        <taxon>Methylocystaceae</taxon>
        <taxon>Methylocystis</taxon>
    </lineage>
</organism>
<reference evidence="2 3" key="1">
    <citation type="submission" date="2017-02" db="EMBL/GenBank/DDBJ databases">
        <authorList>
            <person name="Peterson S.W."/>
        </authorList>
    </citation>
    <scope>NUCLEOTIDE SEQUENCE [LARGE SCALE GENOMIC DNA]</scope>
    <source>
        <strain evidence="2 3">S285</strain>
    </source>
</reference>
<dbReference type="OrthoDB" id="8454153at2"/>
<dbReference type="EMBL" id="CP019948">
    <property type="protein sequence ID" value="ARN80403.1"/>
    <property type="molecule type" value="Genomic_DNA"/>
</dbReference>
<keyword evidence="3" id="KW-1185">Reference proteome</keyword>
<name>A0A1W6MS17_9HYPH</name>
<accession>A0A1W6MS17</accession>
<keyword evidence="1" id="KW-0472">Membrane</keyword>
<proteinExistence type="predicted"/>
<dbReference type="AlphaFoldDB" id="A0A1W6MS17"/>
<evidence type="ECO:0000256" key="1">
    <source>
        <dbReference type="SAM" id="Phobius"/>
    </source>
</evidence>
<gene>
    <name evidence="2" type="ORF">B1812_04145</name>
</gene>
<sequence length="67" mass="7335">MTTMITELYDALKEAGASDASARKAAETMAAYESRFSKIDTDLTVLKWMAGFNLGATMTLLFLALKH</sequence>
<feature type="transmembrane region" description="Helical" evidence="1">
    <location>
        <begin position="45"/>
        <end position="65"/>
    </location>
</feature>
<evidence type="ECO:0000313" key="3">
    <source>
        <dbReference type="Proteomes" id="UP000193978"/>
    </source>
</evidence>
<evidence type="ECO:0000313" key="2">
    <source>
        <dbReference type="EMBL" id="ARN80403.1"/>
    </source>
</evidence>
<dbReference type="RefSeq" id="WP_085770467.1">
    <property type="nucleotide sequence ID" value="NZ_AP027149.1"/>
</dbReference>
<dbReference type="Proteomes" id="UP000193978">
    <property type="component" value="Chromosome"/>
</dbReference>
<protein>
    <submittedName>
        <fullName evidence="2">Integrase</fullName>
    </submittedName>
</protein>
<keyword evidence="1" id="KW-0812">Transmembrane</keyword>
<dbReference type="KEGG" id="mbry:B1812_04145"/>